<evidence type="ECO:0000313" key="4">
    <source>
        <dbReference type="Proteomes" id="UP001177023"/>
    </source>
</evidence>
<evidence type="ECO:0000256" key="1">
    <source>
        <dbReference type="SAM" id="Phobius"/>
    </source>
</evidence>
<reference evidence="3" key="1">
    <citation type="submission" date="2023-06" db="EMBL/GenBank/DDBJ databases">
        <authorList>
            <person name="Delattre M."/>
        </authorList>
    </citation>
    <scope>NUCLEOTIDE SEQUENCE</scope>
    <source>
        <strain evidence="3">AF72</strain>
    </source>
</reference>
<keyword evidence="1" id="KW-0812">Transmembrane</keyword>
<dbReference type="EMBL" id="CATQJA010002630">
    <property type="protein sequence ID" value="CAJ0574407.1"/>
    <property type="molecule type" value="Genomic_DNA"/>
</dbReference>
<accession>A0AA36CSB3</accession>
<keyword evidence="1" id="KW-1133">Transmembrane helix</keyword>
<keyword evidence="1" id="KW-0472">Membrane</keyword>
<feature type="non-terminal residue" evidence="3">
    <location>
        <position position="337"/>
    </location>
</feature>
<feature type="transmembrane region" description="Helical" evidence="1">
    <location>
        <begin position="210"/>
        <end position="231"/>
    </location>
</feature>
<proteinExistence type="predicted"/>
<feature type="transmembrane region" description="Helical" evidence="1">
    <location>
        <begin position="99"/>
        <end position="122"/>
    </location>
</feature>
<dbReference type="Proteomes" id="UP001177023">
    <property type="component" value="Unassembled WGS sequence"/>
</dbReference>
<feature type="transmembrane region" description="Helical" evidence="1">
    <location>
        <begin position="251"/>
        <end position="281"/>
    </location>
</feature>
<feature type="signal peptide" evidence="2">
    <location>
        <begin position="1"/>
        <end position="17"/>
    </location>
</feature>
<sequence length="337" mass="39340">MFASFAILFIFLAFLNGFRRDASVANEHYESVWQRQNFWKKLAEIEAKSGRPKLAMSGYKNKHPVVDEKKDSREGVREEYMTLRYRLPSMMRFRRWEWIVIRLLGTIYFVSIILSTVFYYSLRIQNRPLSTYCWMCHLSLRLIQQIQYRVAMSNVTWCSSTNASTCPAELCVLDASAEMMTGQRNMTALFFDQAHHNVHRMYYNETTPRVGSLCIGCMYVLAAMTAGWRLLYKGGNRIFVRDQRGETVEGIYIASAQVTIFAWIVLFFAIAHLGLIVYVFAGKTLSSEAYSCRDQFEAAMRYRRNDVFSFFIHNRSLITNPLFCPDDDVDGDEMMNW</sequence>
<gene>
    <name evidence="3" type="ORF">MSPICULIGERA_LOCUS12742</name>
</gene>
<feature type="chain" id="PRO_5041397823" evidence="2">
    <location>
        <begin position="18"/>
        <end position="337"/>
    </location>
</feature>
<comment type="caution">
    <text evidence="3">The sequence shown here is derived from an EMBL/GenBank/DDBJ whole genome shotgun (WGS) entry which is preliminary data.</text>
</comment>
<keyword evidence="2" id="KW-0732">Signal</keyword>
<keyword evidence="4" id="KW-1185">Reference proteome</keyword>
<name>A0AA36CSB3_9BILA</name>
<evidence type="ECO:0000256" key="2">
    <source>
        <dbReference type="SAM" id="SignalP"/>
    </source>
</evidence>
<protein>
    <submittedName>
        <fullName evidence="3">Uncharacterized protein</fullName>
    </submittedName>
</protein>
<organism evidence="3 4">
    <name type="scientific">Mesorhabditis spiculigera</name>
    <dbReference type="NCBI Taxonomy" id="96644"/>
    <lineage>
        <taxon>Eukaryota</taxon>
        <taxon>Metazoa</taxon>
        <taxon>Ecdysozoa</taxon>
        <taxon>Nematoda</taxon>
        <taxon>Chromadorea</taxon>
        <taxon>Rhabditida</taxon>
        <taxon>Rhabditina</taxon>
        <taxon>Rhabditomorpha</taxon>
        <taxon>Rhabditoidea</taxon>
        <taxon>Rhabditidae</taxon>
        <taxon>Mesorhabditinae</taxon>
        <taxon>Mesorhabditis</taxon>
    </lineage>
</organism>
<dbReference type="AlphaFoldDB" id="A0AA36CSB3"/>
<evidence type="ECO:0000313" key="3">
    <source>
        <dbReference type="EMBL" id="CAJ0574407.1"/>
    </source>
</evidence>